<accession>A0A9P6XG28</accession>
<organism evidence="5 6">
    <name type="scientific">Rhizopus oryzae</name>
    <name type="common">Mucormycosis agent</name>
    <name type="synonym">Rhizopus arrhizus var. delemar</name>
    <dbReference type="NCBI Taxonomy" id="64495"/>
    <lineage>
        <taxon>Eukaryota</taxon>
        <taxon>Fungi</taxon>
        <taxon>Fungi incertae sedis</taxon>
        <taxon>Mucoromycota</taxon>
        <taxon>Mucoromycotina</taxon>
        <taxon>Mucoromycetes</taxon>
        <taxon>Mucorales</taxon>
        <taxon>Mucorineae</taxon>
        <taxon>Rhizopodaceae</taxon>
        <taxon>Rhizopus</taxon>
    </lineage>
</organism>
<name>A0A9P6XG28_RHIOR</name>
<proteinExistence type="inferred from homology"/>
<protein>
    <submittedName>
        <fullName evidence="5">Uncharacterized protein</fullName>
    </submittedName>
</protein>
<dbReference type="PANTHER" id="PTHR31344:SF0">
    <property type="entry name" value="NUCLEAR PORE COMPLEX PROTEIN NUP205"/>
    <property type="match status" value="1"/>
</dbReference>
<keyword evidence="6" id="KW-1185">Reference proteome</keyword>
<comment type="caution">
    <text evidence="5">The sequence shown here is derived from an EMBL/GenBank/DDBJ whole genome shotgun (WGS) entry which is preliminary data.</text>
</comment>
<sequence>MQSTKAAELRTLLNGICDARRAPSQAAIRLEHILQDHKQTLIKLLDNLPKNAEHRSVIQNGKAFINSEEYKVNKEFTKEVIFLSDQLDLEEYESSRLLLEGTRQAHTTLSPAIDTAVYLYHAERGYILAILNTIFECIKDDLVDKHIRSVFLDYMIDICLKSNKGFVSKILKSLNDLNTNIKSISKNASQPQPLQQQQQQQQQQVAEVTKFREDTIVLRIDQLKEERISLVQILYHVASLFWLPEADLLTLINLIQTTNLLDSASPYLLTTLLAAISPRWMEPNQVHYGIDITAQDDTMKKIHNAITTNEYKVEGVKGVVLLQWALFNVKKSSISDRSTSTFKLGDQAATSLVKKGIELDAFGFLNEYLLHFKQKDGNMRPNTNRVKESSESIMVINGLTVDPNDYTKFHADITNDFQPIVEHELELLTDIFILKMSSLLHQLKADEEDAIYQVGYPIEVNSSYTKDDSKSGHLEAFLILLATIYRNRLNAGSKFWTRENGLFAFVKWLFDIKVVGTIRAAFDVLGSISTGDQCASHAYDVLSMGIVQTDISNSHLFSWGKLFATLQFYSEAIHKTLPGDECPSIPQTEEEVLCKLIYLCQQVVQYSSTARAAIWNSASLNAHVSIINMISCPTSVSLRVHLYNLLAAFCSSWGGGVNGVGRTISLQVWNSLEGSDFISASKKITNAGLDPVKDTAKETLLNSLLNPSTLTKPAQVANAQISPTSRILLPDQTSGFLTQFDSEKNSKSYTKTLALLKLMASLIHKQSEKDALISGFSAFEQSIPPYLGCEHRSPGASPYLSLVIDHVFLNLNNLQYSNPDGKWQLADACLKVIENSIMSFNLEALCDRVNHLIKKTSSITVNTSGFMNFLQNANVTELKQFQSLDMSESLLPFVTHPGFDIMVRILSGGSLIAEIFKVIGLGREETAKVAKAKKKKSFYLQRSLTRCLRILRKAMATQNVFVNVFIPQLDLCSEKLPAGEFKLCDCVFPQVPSVLTSVGKLMLFNTQVITQIALLVNSDDHEELCALSVAILSALSLEPEANLDNACFPNHVNLPMGGIGTQLPSILFASSEATSIILGFSERLEIESTESITYDNYKYDINTIPFWLAEKTLGYDYSYEDESVFELLHSSLSIRTAILDLLLICMQKDRPSPTLAEFLLGFDILEIASKGSQYKSIPASYEQRPQLTCMFSILNMLRASNAQESKKDGGVFTIQVHPLLTEKCYRLLYYLCSKESTSTATLYYLRTNGDDFLINQLQAISPRIDSHLIELEPCFSGIVKCMTKGDVPTDFFTLKSTLDQHTWLFKLITLELHTRKTAGTTPLLNLLYGYTHSPSNSALDPESQLSEQMRSMHLQMNADYQQPNWNLLEIINSLELTWVDNQLNPTLSNIAYFKHFDSKNFEIEDPISQCKLYDIRNVYKFLRYSQKLMASTMSEEEIKTVEEEMGRILQSLMAKNRDRQIAFSRLRCLQAWKQMVEITLFDCLDVFSFDIREKITYDLLSMIWTKLEEENYQAKDILKSLSELILSILARLKKDQNSSDNAQYDLPIEKLRQTFIGIVQFMCKNSVTVDIRNNLHTALVIFMQYASRFNKNASLKLIDSIDNESQQKLLNIISKITSDTTICSS</sequence>
<evidence type="ECO:0000313" key="5">
    <source>
        <dbReference type="EMBL" id="KAG1312987.1"/>
    </source>
</evidence>
<gene>
    <name evidence="5" type="ORF">G6F64_002600</name>
</gene>
<dbReference type="GO" id="GO:0006999">
    <property type="term" value="P:nuclear pore organization"/>
    <property type="evidence" value="ECO:0007669"/>
    <property type="project" value="TreeGrafter"/>
</dbReference>
<evidence type="ECO:0000256" key="3">
    <source>
        <dbReference type="ARBA" id="ARBA00022448"/>
    </source>
</evidence>
<dbReference type="Pfam" id="PF11894">
    <property type="entry name" value="Nup192"/>
    <property type="match status" value="1"/>
</dbReference>
<comment type="subcellular location">
    <subcellularLocation>
        <location evidence="1">Nucleus</location>
    </subcellularLocation>
</comment>
<dbReference type="GO" id="GO:0017056">
    <property type="term" value="F:structural constituent of nuclear pore"/>
    <property type="evidence" value="ECO:0007669"/>
    <property type="project" value="TreeGrafter"/>
</dbReference>
<evidence type="ECO:0000256" key="4">
    <source>
        <dbReference type="ARBA" id="ARBA00023242"/>
    </source>
</evidence>
<dbReference type="PANTHER" id="PTHR31344">
    <property type="entry name" value="NUCLEAR PORE COMPLEX PROTEIN NUP205"/>
    <property type="match status" value="1"/>
</dbReference>
<keyword evidence="3" id="KW-0813">Transport</keyword>
<evidence type="ECO:0000313" key="6">
    <source>
        <dbReference type="Proteomes" id="UP000716291"/>
    </source>
</evidence>
<dbReference type="Proteomes" id="UP000716291">
    <property type="component" value="Unassembled WGS sequence"/>
</dbReference>
<dbReference type="GO" id="GO:0044611">
    <property type="term" value="C:nuclear pore inner ring"/>
    <property type="evidence" value="ECO:0007669"/>
    <property type="project" value="TreeGrafter"/>
</dbReference>
<evidence type="ECO:0000256" key="1">
    <source>
        <dbReference type="ARBA" id="ARBA00004123"/>
    </source>
</evidence>
<keyword evidence="4" id="KW-0539">Nucleus</keyword>
<comment type="similarity">
    <text evidence="2">Belongs to the NUP186/NUP192/NUP205 family.</text>
</comment>
<reference evidence="5" key="1">
    <citation type="journal article" date="2020" name="Microb. Genom.">
        <title>Genetic diversity of clinical and environmental Mucorales isolates obtained from an investigation of mucormycosis cases among solid organ transplant recipients.</title>
        <authorList>
            <person name="Nguyen M.H."/>
            <person name="Kaul D."/>
            <person name="Muto C."/>
            <person name="Cheng S.J."/>
            <person name="Richter R.A."/>
            <person name="Bruno V.M."/>
            <person name="Liu G."/>
            <person name="Beyhan S."/>
            <person name="Sundermann A.J."/>
            <person name="Mounaud S."/>
            <person name="Pasculle A.W."/>
            <person name="Nierman W.C."/>
            <person name="Driscoll E."/>
            <person name="Cumbie R."/>
            <person name="Clancy C.J."/>
            <person name="Dupont C.L."/>
        </authorList>
    </citation>
    <scope>NUCLEOTIDE SEQUENCE</scope>
    <source>
        <strain evidence="5">GL11</strain>
    </source>
</reference>
<dbReference type="EMBL" id="JAANQT010000231">
    <property type="protein sequence ID" value="KAG1312987.1"/>
    <property type="molecule type" value="Genomic_DNA"/>
</dbReference>
<dbReference type="InterPro" id="IPR021827">
    <property type="entry name" value="Nup186/Nup192/Nup205"/>
</dbReference>
<evidence type="ECO:0000256" key="2">
    <source>
        <dbReference type="ARBA" id="ARBA00005892"/>
    </source>
</evidence>